<dbReference type="PROSITE" id="PS00046">
    <property type="entry name" value="HISTONE_H2A"/>
    <property type="match status" value="2"/>
</dbReference>
<dbReference type="GO" id="GO:0003682">
    <property type="term" value="F:chromatin binding"/>
    <property type="evidence" value="ECO:0007669"/>
    <property type="project" value="UniProtKB-ARBA"/>
</dbReference>
<evidence type="ECO:0000256" key="2">
    <source>
        <dbReference type="ARBA" id="ARBA00004123"/>
    </source>
</evidence>
<feature type="domain" description="Core Histone H2A/H2B/H3" evidence="12">
    <location>
        <begin position="111"/>
        <end position="188"/>
    </location>
</feature>
<dbReference type="PANTHER" id="PTHR23430">
    <property type="entry name" value="HISTONE H2A"/>
    <property type="match status" value="1"/>
</dbReference>
<comment type="similarity">
    <text evidence="4 10">Belongs to the histone H2A family.</text>
</comment>
<evidence type="ECO:0000313" key="14">
    <source>
        <dbReference type="EMBL" id="KAJ9565303.1"/>
    </source>
</evidence>
<evidence type="ECO:0000256" key="4">
    <source>
        <dbReference type="ARBA" id="ARBA00010691"/>
    </source>
</evidence>
<dbReference type="GO" id="GO:0070828">
    <property type="term" value="P:heterochromatin organization"/>
    <property type="evidence" value="ECO:0007669"/>
    <property type="project" value="UniProtKB-ARBA"/>
</dbReference>
<feature type="region of interest" description="Disordered" evidence="11">
    <location>
        <begin position="1"/>
        <end position="26"/>
    </location>
</feature>
<evidence type="ECO:0000256" key="8">
    <source>
        <dbReference type="ARBA" id="ARBA00023242"/>
    </source>
</evidence>
<dbReference type="PRINTS" id="PR00620">
    <property type="entry name" value="HISTONEH2A"/>
</dbReference>
<reference evidence="14" key="1">
    <citation type="submission" date="2023-03" db="EMBL/GenBank/DDBJ databases">
        <title>Chromosome-scale reference genome and RAD-based genetic map of yellow starthistle (Centaurea solstitialis) reveal putative structural variation and QTLs associated with invader traits.</title>
        <authorList>
            <person name="Reatini B."/>
            <person name="Cang F.A."/>
            <person name="Jiang Q."/>
            <person name="Mckibben M.T.W."/>
            <person name="Barker M.S."/>
            <person name="Rieseberg L.H."/>
            <person name="Dlugosch K.M."/>
        </authorList>
    </citation>
    <scope>NUCLEOTIDE SEQUENCE</scope>
    <source>
        <strain evidence="14">CAN-66</strain>
        <tissue evidence="14">Leaf</tissue>
    </source>
</reference>
<organism evidence="14 15">
    <name type="scientific">Centaurea solstitialis</name>
    <name type="common">yellow star-thistle</name>
    <dbReference type="NCBI Taxonomy" id="347529"/>
    <lineage>
        <taxon>Eukaryota</taxon>
        <taxon>Viridiplantae</taxon>
        <taxon>Streptophyta</taxon>
        <taxon>Embryophyta</taxon>
        <taxon>Tracheophyta</taxon>
        <taxon>Spermatophyta</taxon>
        <taxon>Magnoliopsida</taxon>
        <taxon>eudicotyledons</taxon>
        <taxon>Gunneridae</taxon>
        <taxon>Pentapetalae</taxon>
        <taxon>asterids</taxon>
        <taxon>campanulids</taxon>
        <taxon>Asterales</taxon>
        <taxon>Asteraceae</taxon>
        <taxon>Carduoideae</taxon>
        <taxon>Cardueae</taxon>
        <taxon>Centaureinae</taxon>
        <taxon>Centaurea</taxon>
    </lineage>
</organism>
<feature type="compositionally biased region" description="Basic residues" evidence="11">
    <location>
        <begin position="1"/>
        <end position="24"/>
    </location>
</feature>
<dbReference type="Proteomes" id="UP001172457">
    <property type="component" value="Chromosome 1"/>
</dbReference>
<keyword evidence="8 10" id="KW-0539">Nucleus</keyword>
<evidence type="ECO:0000313" key="15">
    <source>
        <dbReference type="Proteomes" id="UP001172457"/>
    </source>
</evidence>
<evidence type="ECO:0000256" key="5">
    <source>
        <dbReference type="ARBA" id="ARBA00011538"/>
    </source>
</evidence>
<evidence type="ECO:0000259" key="13">
    <source>
        <dbReference type="Pfam" id="PF16211"/>
    </source>
</evidence>
<sequence>MDTTGKVKKGAAGRKAGGPRKKSVTRSVKAGLQFPVGRIGRYLKKGRYAQRVGTGAPVYLAAVLEYLAAEVLELAGNAARDNKKNRIIPRHMDTTGKVKKGAAGRKAGGPRKKSVTRSVKAGLQFPVGRIGRYLKKGRYAQRVGTGAPVYLAAVLEYLAAEVLELAGNAARDNKKNRIIPRHVLLAIRNDEELGKLLAGVTIAHGGVLPNINPILLPKKTATKEPKSPSKAAKSPKKAAA</sequence>
<evidence type="ECO:0000256" key="11">
    <source>
        <dbReference type="SAM" id="MobiDB-lite"/>
    </source>
</evidence>
<feature type="domain" description="Core Histone H2A/H2B/H3" evidence="12">
    <location>
        <begin position="20"/>
        <end position="93"/>
    </location>
</feature>
<evidence type="ECO:0000256" key="10">
    <source>
        <dbReference type="RuleBase" id="RU003767"/>
    </source>
</evidence>
<dbReference type="Pfam" id="PF00125">
    <property type="entry name" value="Histone"/>
    <property type="match status" value="2"/>
</dbReference>
<evidence type="ECO:0000256" key="6">
    <source>
        <dbReference type="ARBA" id="ARBA00022454"/>
    </source>
</evidence>
<dbReference type="FunFam" id="1.10.20.10:FF:000026">
    <property type="entry name" value="Histone H2A"/>
    <property type="match status" value="1"/>
</dbReference>
<dbReference type="GO" id="GO:0003677">
    <property type="term" value="F:DNA binding"/>
    <property type="evidence" value="ECO:0007669"/>
    <property type="project" value="UniProtKB-KW"/>
</dbReference>
<dbReference type="SMART" id="SM00414">
    <property type="entry name" value="H2A"/>
    <property type="match status" value="2"/>
</dbReference>
<evidence type="ECO:0000256" key="9">
    <source>
        <dbReference type="ARBA" id="ARBA00023269"/>
    </source>
</evidence>
<feature type="domain" description="Histone H2A C-terminal" evidence="13">
    <location>
        <begin position="191"/>
        <end position="223"/>
    </location>
</feature>
<comment type="caution">
    <text evidence="14">The sequence shown here is derived from an EMBL/GenBank/DDBJ whole genome shotgun (WGS) entry which is preliminary data.</text>
</comment>
<dbReference type="InterPro" id="IPR007125">
    <property type="entry name" value="H2A/H2B/H3"/>
</dbReference>
<dbReference type="Pfam" id="PF16211">
    <property type="entry name" value="Histone_H2A_C"/>
    <property type="match status" value="1"/>
</dbReference>
<keyword evidence="6 10" id="KW-0158">Chromosome</keyword>
<keyword evidence="15" id="KW-1185">Reference proteome</keyword>
<dbReference type="InterPro" id="IPR009072">
    <property type="entry name" value="Histone-fold"/>
</dbReference>
<comment type="subunit">
    <text evidence="5 10">The nucleosome is a histone octamer containing two molecules each of H2A, H2B, H3 and H4 assembled in one H3-H4 heterotetramer and two H2A-H2B heterodimers. The octamer wraps approximately 147 bp of DNA.</text>
</comment>
<dbReference type="GO" id="GO:0030527">
    <property type="term" value="F:structural constituent of chromatin"/>
    <property type="evidence" value="ECO:0007669"/>
    <property type="project" value="InterPro"/>
</dbReference>
<dbReference type="InterPro" id="IPR032458">
    <property type="entry name" value="Histone_H2A_CS"/>
</dbReference>
<dbReference type="InterPro" id="IPR032454">
    <property type="entry name" value="Histone_H2A_C"/>
</dbReference>
<name>A0AA38TQP2_9ASTR</name>
<dbReference type="AlphaFoldDB" id="A0AA38TQP2"/>
<comment type="function">
    <text evidence="1">Core component of nucleosome. Nucleosomes wrap and compact DNA into chromatin, limiting DNA accessibility to the cellular machineries which require DNA as a template. Histones thereby play a central role in transcription regulation, DNA repair, DNA replication and chromosomal stability. DNA accessibility is regulated via a complex set of post-translational modifications of histones, also called histone code, and nucleosome remodeling.</text>
</comment>
<keyword evidence="7 10" id="KW-0238">DNA-binding</keyword>
<evidence type="ECO:0000259" key="12">
    <source>
        <dbReference type="Pfam" id="PF00125"/>
    </source>
</evidence>
<dbReference type="InterPro" id="IPR002119">
    <property type="entry name" value="Histone_H2A"/>
</dbReference>
<accession>A0AA38TQP2</accession>
<dbReference type="GO" id="GO:0000792">
    <property type="term" value="C:heterochromatin"/>
    <property type="evidence" value="ECO:0007669"/>
    <property type="project" value="UniProtKB-ARBA"/>
</dbReference>
<evidence type="ECO:0000256" key="1">
    <source>
        <dbReference type="ARBA" id="ARBA00002001"/>
    </source>
</evidence>
<dbReference type="FunFam" id="1.10.20.10:FF:000165">
    <property type="entry name" value="Histone H2A"/>
    <property type="match status" value="1"/>
</dbReference>
<dbReference type="GO" id="GO:0005634">
    <property type="term" value="C:nucleus"/>
    <property type="evidence" value="ECO:0007669"/>
    <property type="project" value="UniProtKB-SubCell"/>
</dbReference>
<dbReference type="Gene3D" id="1.10.20.10">
    <property type="entry name" value="Histone, subunit A"/>
    <property type="match status" value="2"/>
</dbReference>
<feature type="region of interest" description="Disordered" evidence="11">
    <location>
        <begin position="217"/>
        <end position="240"/>
    </location>
</feature>
<comment type="subcellular location">
    <subcellularLocation>
        <location evidence="3">Chromosome</location>
    </subcellularLocation>
    <subcellularLocation>
        <location evidence="2 10">Nucleus</location>
    </subcellularLocation>
</comment>
<gene>
    <name evidence="14" type="ORF">OSB04_001269</name>
</gene>
<dbReference type="GO" id="GO:0046982">
    <property type="term" value="F:protein heterodimerization activity"/>
    <property type="evidence" value="ECO:0007669"/>
    <property type="project" value="InterPro"/>
</dbReference>
<evidence type="ECO:0000256" key="3">
    <source>
        <dbReference type="ARBA" id="ARBA00004286"/>
    </source>
</evidence>
<dbReference type="EMBL" id="JARYMX010000001">
    <property type="protein sequence ID" value="KAJ9565303.1"/>
    <property type="molecule type" value="Genomic_DNA"/>
</dbReference>
<dbReference type="CDD" id="cd00074">
    <property type="entry name" value="HFD_H2A"/>
    <property type="match status" value="2"/>
</dbReference>
<protein>
    <recommendedName>
        <fullName evidence="10">Histone H2A</fullName>
    </recommendedName>
</protein>
<dbReference type="SUPFAM" id="SSF47113">
    <property type="entry name" value="Histone-fold"/>
    <property type="match status" value="2"/>
</dbReference>
<evidence type="ECO:0000256" key="7">
    <source>
        <dbReference type="ARBA" id="ARBA00023125"/>
    </source>
</evidence>
<keyword evidence="9 10" id="KW-0544">Nucleosome core</keyword>
<dbReference type="GO" id="GO:0000786">
    <property type="term" value="C:nucleosome"/>
    <property type="evidence" value="ECO:0007669"/>
    <property type="project" value="UniProtKB-KW"/>
</dbReference>
<proteinExistence type="inferred from homology"/>